<organism evidence="1 2">
    <name type="scientific">Kickxella alabastrina</name>
    <dbReference type="NCBI Taxonomy" id="61397"/>
    <lineage>
        <taxon>Eukaryota</taxon>
        <taxon>Fungi</taxon>
        <taxon>Fungi incertae sedis</taxon>
        <taxon>Zoopagomycota</taxon>
        <taxon>Kickxellomycotina</taxon>
        <taxon>Kickxellomycetes</taxon>
        <taxon>Kickxellales</taxon>
        <taxon>Kickxellaceae</taxon>
        <taxon>Kickxella</taxon>
    </lineage>
</organism>
<evidence type="ECO:0000313" key="2">
    <source>
        <dbReference type="Proteomes" id="UP001150581"/>
    </source>
</evidence>
<proteinExistence type="predicted"/>
<protein>
    <submittedName>
        <fullName evidence="1">Retinoblastoma-binding protein</fullName>
    </submittedName>
</protein>
<keyword evidence="2" id="KW-1185">Reference proteome</keyword>
<gene>
    <name evidence="1" type="primary">MPE1_4</name>
    <name evidence="1" type="ORF">LPJ66_005184</name>
</gene>
<evidence type="ECO:0000313" key="1">
    <source>
        <dbReference type="EMBL" id="KAJ1894458.1"/>
    </source>
</evidence>
<name>A0ACC1IHL3_9FUNG</name>
<reference evidence="1" key="1">
    <citation type="submission" date="2022-07" db="EMBL/GenBank/DDBJ databases">
        <title>Phylogenomic reconstructions and comparative analyses of Kickxellomycotina fungi.</title>
        <authorList>
            <person name="Reynolds N.K."/>
            <person name="Stajich J.E."/>
            <person name="Barry K."/>
            <person name="Grigoriev I.V."/>
            <person name="Crous P."/>
            <person name="Smith M.E."/>
        </authorList>
    </citation>
    <scope>NUCLEOTIDE SEQUENCE</scope>
    <source>
        <strain evidence="1">Benny 63K</strain>
    </source>
</reference>
<sequence>MRPEHQGPPPPGYVCYRCGMQGHWIYSCPSIGQANDGTGRSSGHRIKRTTGIPKSFLQKVDNINEVGNALVTSDGTLVVATANEAA</sequence>
<dbReference type="EMBL" id="JANBPG010000690">
    <property type="protein sequence ID" value="KAJ1894458.1"/>
    <property type="molecule type" value="Genomic_DNA"/>
</dbReference>
<dbReference type="Proteomes" id="UP001150581">
    <property type="component" value="Unassembled WGS sequence"/>
</dbReference>
<accession>A0ACC1IHL3</accession>
<feature type="non-terminal residue" evidence="1">
    <location>
        <position position="86"/>
    </location>
</feature>
<comment type="caution">
    <text evidence="1">The sequence shown here is derived from an EMBL/GenBank/DDBJ whole genome shotgun (WGS) entry which is preliminary data.</text>
</comment>